<dbReference type="InterPro" id="IPR031893">
    <property type="entry name" value="Phage_tail_APC"/>
</dbReference>
<accession>A0A6J5LJH2</accession>
<feature type="domain" description="Phage tail assembly chaperone-like" evidence="1">
    <location>
        <begin position="58"/>
        <end position="115"/>
    </location>
</feature>
<evidence type="ECO:0000259" key="1">
    <source>
        <dbReference type="Pfam" id="PF16778"/>
    </source>
</evidence>
<dbReference type="Pfam" id="PF16778">
    <property type="entry name" value="Phage_tail_APC"/>
    <property type="match status" value="1"/>
</dbReference>
<dbReference type="EMBL" id="LR796252">
    <property type="protein sequence ID" value="CAB4131779.1"/>
    <property type="molecule type" value="Genomic_DNA"/>
</dbReference>
<proteinExistence type="predicted"/>
<name>A0A6J5LJH2_9CAUD</name>
<dbReference type="Gene3D" id="6.10.140.1310">
    <property type="match status" value="1"/>
</dbReference>
<reference evidence="2" key="1">
    <citation type="submission" date="2020-04" db="EMBL/GenBank/DDBJ databases">
        <authorList>
            <person name="Chiriac C."/>
            <person name="Salcher M."/>
            <person name="Ghai R."/>
            <person name="Kavagutti S V."/>
        </authorList>
    </citation>
    <scope>NUCLEOTIDE SEQUENCE</scope>
</reference>
<gene>
    <name evidence="2" type="ORF">UFOVP131_50</name>
</gene>
<sequence>MLKPYWTTCPHCGRERPKATIADGKCDLDRHEADRLEATAAFMQRANDVAWSGPLGDAIRQERNTRLDLSLWAVMPGSPLTQACQDEFTEYRKKLHRLTVDFDIPGEVIWPSQPDLVYEGNN</sequence>
<organism evidence="2">
    <name type="scientific">uncultured Caudovirales phage</name>
    <dbReference type="NCBI Taxonomy" id="2100421"/>
    <lineage>
        <taxon>Viruses</taxon>
        <taxon>Duplodnaviria</taxon>
        <taxon>Heunggongvirae</taxon>
        <taxon>Uroviricota</taxon>
        <taxon>Caudoviricetes</taxon>
        <taxon>Peduoviridae</taxon>
        <taxon>Maltschvirus</taxon>
        <taxon>Maltschvirus maltsch</taxon>
    </lineage>
</organism>
<protein>
    <submittedName>
        <fullName evidence="2">Phage tail assembly chaperone protein</fullName>
    </submittedName>
</protein>
<evidence type="ECO:0000313" key="2">
    <source>
        <dbReference type="EMBL" id="CAB4131779.1"/>
    </source>
</evidence>